<feature type="compositionally biased region" description="Acidic residues" evidence="12">
    <location>
        <begin position="646"/>
        <end position="655"/>
    </location>
</feature>
<feature type="compositionally biased region" description="Polar residues" evidence="12">
    <location>
        <begin position="667"/>
        <end position="681"/>
    </location>
</feature>
<dbReference type="GO" id="GO:0006270">
    <property type="term" value="P:DNA replication initiation"/>
    <property type="evidence" value="ECO:0007669"/>
    <property type="project" value="TreeGrafter"/>
</dbReference>
<keyword evidence="15" id="KW-1185">Reference proteome</keyword>
<keyword evidence="10 11" id="KW-0539">Nucleus</keyword>
<feature type="domain" description="BAH" evidence="13">
    <location>
        <begin position="40"/>
        <end position="177"/>
    </location>
</feature>
<dbReference type="AlphaFoldDB" id="A0AAQ4F550"/>
<dbReference type="GO" id="GO:0003688">
    <property type="term" value="F:DNA replication origin binding"/>
    <property type="evidence" value="ECO:0007669"/>
    <property type="project" value="TreeGrafter"/>
</dbReference>
<evidence type="ECO:0000256" key="3">
    <source>
        <dbReference type="ARBA" id="ARBA00019081"/>
    </source>
</evidence>
<feature type="compositionally biased region" description="Polar residues" evidence="12">
    <location>
        <begin position="366"/>
        <end position="377"/>
    </location>
</feature>
<feature type="compositionally biased region" description="Polar residues" evidence="12">
    <location>
        <begin position="197"/>
        <end position="213"/>
    </location>
</feature>
<evidence type="ECO:0000256" key="8">
    <source>
        <dbReference type="ARBA" id="ARBA00022842"/>
    </source>
</evidence>
<comment type="subcellular location">
    <subcellularLocation>
        <location evidence="1 11">Nucleus</location>
    </subcellularLocation>
</comment>
<evidence type="ECO:0000256" key="5">
    <source>
        <dbReference type="ARBA" id="ARBA00022723"/>
    </source>
</evidence>
<dbReference type="SMART" id="SM01074">
    <property type="entry name" value="Cdc6_C"/>
    <property type="match status" value="1"/>
</dbReference>
<dbReference type="SMART" id="SM00439">
    <property type="entry name" value="BAH"/>
    <property type="match status" value="1"/>
</dbReference>
<keyword evidence="4 11" id="KW-0235">DNA replication</keyword>
<dbReference type="GO" id="GO:0016887">
    <property type="term" value="F:ATP hydrolysis activity"/>
    <property type="evidence" value="ECO:0007669"/>
    <property type="project" value="InterPro"/>
</dbReference>
<dbReference type="SUPFAM" id="SSF46785">
    <property type="entry name" value="Winged helix' DNA-binding domain"/>
    <property type="match status" value="1"/>
</dbReference>
<keyword evidence="8" id="KW-0460">Magnesium</keyword>
<evidence type="ECO:0000256" key="12">
    <source>
        <dbReference type="SAM" id="MobiDB-lite"/>
    </source>
</evidence>
<dbReference type="EMBL" id="JARKHS020006879">
    <property type="protein sequence ID" value="KAK8782264.1"/>
    <property type="molecule type" value="Genomic_DNA"/>
</dbReference>
<dbReference type="PANTHER" id="PTHR10763">
    <property type="entry name" value="CELL DIVISION CONTROL PROTEIN 6-RELATED"/>
    <property type="match status" value="1"/>
</dbReference>
<dbReference type="InterPro" id="IPR003959">
    <property type="entry name" value="ATPase_AAA_core"/>
</dbReference>
<feature type="region of interest" description="Disordered" evidence="12">
    <location>
        <begin position="346"/>
        <end position="711"/>
    </location>
</feature>
<evidence type="ECO:0000256" key="10">
    <source>
        <dbReference type="ARBA" id="ARBA00023242"/>
    </source>
</evidence>
<dbReference type="InterPro" id="IPR036390">
    <property type="entry name" value="WH_DNA-bd_sf"/>
</dbReference>
<name>A0AAQ4F550_AMBAM</name>
<dbReference type="GO" id="GO:0046872">
    <property type="term" value="F:metal ion binding"/>
    <property type="evidence" value="ECO:0007669"/>
    <property type="project" value="UniProtKB-KW"/>
</dbReference>
<dbReference type="InterPro" id="IPR003593">
    <property type="entry name" value="AAA+_ATPase"/>
</dbReference>
<keyword evidence="6 11" id="KW-0547">Nucleotide-binding</keyword>
<dbReference type="GO" id="GO:0003682">
    <property type="term" value="F:chromatin binding"/>
    <property type="evidence" value="ECO:0007669"/>
    <property type="project" value="InterPro"/>
</dbReference>
<dbReference type="InterPro" id="IPR050311">
    <property type="entry name" value="ORC1/CDC6"/>
</dbReference>
<keyword evidence="9 11" id="KW-0238">DNA-binding</keyword>
<dbReference type="PANTHER" id="PTHR10763:SF23">
    <property type="entry name" value="ORIGIN RECOGNITION COMPLEX SUBUNIT 1"/>
    <property type="match status" value="1"/>
</dbReference>
<feature type="compositionally biased region" description="Basic and acidic residues" evidence="12">
    <location>
        <begin position="612"/>
        <end position="623"/>
    </location>
</feature>
<dbReference type="PROSITE" id="PS51038">
    <property type="entry name" value="BAH"/>
    <property type="match status" value="1"/>
</dbReference>
<feature type="compositionally biased region" description="Low complexity" evidence="12">
    <location>
        <begin position="179"/>
        <end position="196"/>
    </location>
</feature>
<feature type="compositionally biased region" description="Acidic residues" evidence="12">
    <location>
        <begin position="624"/>
        <end position="633"/>
    </location>
</feature>
<sequence length="1088" mass="121008">MLDVVRKQHDGADFEWIGDYFVQNRRSKHRSYSKFKLSGKTYTVGDYVLIRDDDSMDPEELRNCYVGRIKSAFDTGEMDQDHRFVTVAWYIRAVELSPSQQAKVANFDYFREVLVDERGLWSDTVDAETIFGKCSVVTMPATVSPKVAFEIVDAEGNPLFLCRYKITTRGITPVLGPATPSSSRKPSLKSRTPSSLACEQSPSRVVHRSLTTPTRKHGHGHLTRDASSSVSGRLCASVALRGTLTDFPSPVKSQSSPHKVLLVSPIKMRRDHETWNCMQKSTPPRLPQRSLKESELDDVKATSGKSVYASPARYRDRNLGLLRDDVFATPPPPQQESRVVVMRRHKCHTEPAGKAAASRADRVLSLSAQRQQEQPRYSRSGRLLKKSRRLSFDSDDDDASGTPRQTTPRSRRKLDMNAASLPTAPDVASEEACSNPSKKVSTSKKSPSPEDSDVEIAVTGKRTHSSRRAPKNTLELCAKTTRTPRRKSHSVAFSEALEDSPRIGSCSSPVPRSGRKAKSVQENCHETPPRGKTSNQLRRAQSARCRTEPRRPTASSGSHICERPASTRSGRKVKSVRYTEALESDDDVFTSEKEEKQTPRSRRKLNLSAKPRKLELNTGRECDTSDDDQDPNFDEVFTSSSSSSSGDEEDVDDDFETPKKTGRKPSSARTPRTSAKKSSAAGTPRTPRRSTLSLTPSVPKRSHAVEGPQTPLDIAKSRLHVSAVPTCLPCREQEFADIYSFVEGKLQDGTGGCMYISGVPGTGKTATVHDVLRGLEESVEGGYTQPFKFVEVNGMKLTSPAQCYSHILRALTGENATAEQAAELLARRFERPGPRREPVVLLVDELDLLWTRKQQVLYNLFEWPTKPNSKLIVLTIANTMDLPERLMSNRVASRLGLTRMTFHPYNHKQLQEIVLSRMQGLEAFDPDAVQLVARKVAAVSGDARRALDVCRRAAEIAELSVQDSPKKLSRHVVGMAHVDRAIQEMFSSPKILAMRCLSQQEQIFMRAVVAEFHRTGVEETTFSKVYNQHITICRLEGVKPPTFSEVSSISARLSGCRLLLSELSTNDLFHKIQLNVSVDDVNYALKGS</sequence>
<dbReference type="Pfam" id="PF09079">
    <property type="entry name" value="WHD_Cdc6"/>
    <property type="match status" value="1"/>
</dbReference>
<dbReference type="GO" id="GO:0005524">
    <property type="term" value="F:ATP binding"/>
    <property type="evidence" value="ECO:0007669"/>
    <property type="project" value="UniProtKB-KW"/>
</dbReference>
<dbReference type="Pfam" id="PF22606">
    <property type="entry name" value="Cdc6-ORC-like_ATPase_lid"/>
    <property type="match status" value="1"/>
</dbReference>
<dbReference type="FunFam" id="3.40.50.300:FF:000199">
    <property type="entry name" value="Origin recognition complex subunit 1"/>
    <property type="match status" value="1"/>
</dbReference>
<dbReference type="Gene3D" id="2.30.30.490">
    <property type="match status" value="1"/>
</dbReference>
<feature type="compositionally biased region" description="Low complexity" evidence="12">
    <location>
        <begin position="634"/>
        <end position="645"/>
    </location>
</feature>
<dbReference type="Proteomes" id="UP001321473">
    <property type="component" value="Unassembled WGS sequence"/>
</dbReference>
<evidence type="ECO:0000256" key="2">
    <source>
        <dbReference type="ARBA" id="ARBA00008398"/>
    </source>
</evidence>
<dbReference type="InterPro" id="IPR015163">
    <property type="entry name" value="Cdc6_C"/>
</dbReference>
<keyword evidence="5" id="KW-0479">Metal-binding</keyword>
<dbReference type="InterPro" id="IPR027417">
    <property type="entry name" value="P-loop_NTPase"/>
</dbReference>
<evidence type="ECO:0000256" key="4">
    <source>
        <dbReference type="ARBA" id="ARBA00022705"/>
    </source>
</evidence>
<dbReference type="InterPro" id="IPR054425">
    <property type="entry name" value="Cdc6_ORC1-like_ATPase_lid"/>
</dbReference>
<evidence type="ECO:0000259" key="13">
    <source>
        <dbReference type="PROSITE" id="PS51038"/>
    </source>
</evidence>
<dbReference type="InterPro" id="IPR043151">
    <property type="entry name" value="BAH_sf"/>
</dbReference>
<comment type="caution">
    <text evidence="14">The sequence shown here is derived from an EMBL/GenBank/DDBJ whole genome shotgun (WGS) entry which is preliminary data.</text>
</comment>
<comment type="similarity">
    <text evidence="2 11">Belongs to the ORC1 family.</text>
</comment>
<dbReference type="SUPFAM" id="SSF52540">
    <property type="entry name" value="P-loop containing nucleoside triphosphate hydrolases"/>
    <property type="match status" value="1"/>
</dbReference>
<feature type="region of interest" description="Disordered" evidence="12">
    <location>
        <begin position="173"/>
        <end position="227"/>
    </location>
</feature>
<dbReference type="CDD" id="cd08768">
    <property type="entry name" value="Cdc6_C"/>
    <property type="match status" value="1"/>
</dbReference>
<evidence type="ECO:0000313" key="15">
    <source>
        <dbReference type="Proteomes" id="UP001321473"/>
    </source>
</evidence>
<dbReference type="SMART" id="SM00382">
    <property type="entry name" value="AAA"/>
    <property type="match status" value="1"/>
</dbReference>
<dbReference type="InterPro" id="IPR001025">
    <property type="entry name" value="BAH_dom"/>
</dbReference>
<evidence type="ECO:0000256" key="9">
    <source>
        <dbReference type="ARBA" id="ARBA00023125"/>
    </source>
</evidence>
<accession>A0AAQ4F550</accession>
<dbReference type="FunFam" id="1.10.8.60:FF:000062">
    <property type="entry name" value="Origin recognition complex subunit 1"/>
    <property type="match status" value="1"/>
</dbReference>
<dbReference type="Gene3D" id="1.10.8.60">
    <property type="match status" value="1"/>
</dbReference>
<dbReference type="GO" id="GO:0005664">
    <property type="term" value="C:nuclear origin of replication recognition complex"/>
    <property type="evidence" value="ECO:0007669"/>
    <property type="project" value="TreeGrafter"/>
</dbReference>
<dbReference type="Gene3D" id="3.40.50.300">
    <property type="entry name" value="P-loop containing nucleotide triphosphate hydrolases"/>
    <property type="match status" value="1"/>
</dbReference>
<feature type="compositionally biased region" description="Low complexity" evidence="12">
    <location>
        <begin position="434"/>
        <end position="446"/>
    </location>
</feature>
<evidence type="ECO:0000256" key="6">
    <source>
        <dbReference type="ARBA" id="ARBA00022741"/>
    </source>
</evidence>
<protein>
    <recommendedName>
        <fullName evidence="3 11">Origin recognition complex subunit 1</fullName>
    </recommendedName>
</protein>
<organism evidence="14 15">
    <name type="scientific">Amblyomma americanum</name>
    <name type="common">Lone star tick</name>
    <dbReference type="NCBI Taxonomy" id="6943"/>
    <lineage>
        <taxon>Eukaryota</taxon>
        <taxon>Metazoa</taxon>
        <taxon>Ecdysozoa</taxon>
        <taxon>Arthropoda</taxon>
        <taxon>Chelicerata</taxon>
        <taxon>Arachnida</taxon>
        <taxon>Acari</taxon>
        <taxon>Parasitiformes</taxon>
        <taxon>Ixodida</taxon>
        <taxon>Ixodoidea</taxon>
        <taxon>Ixodidae</taxon>
        <taxon>Amblyomminae</taxon>
        <taxon>Amblyomma</taxon>
    </lineage>
</organism>
<evidence type="ECO:0000256" key="7">
    <source>
        <dbReference type="ARBA" id="ARBA00022840"/>
    </source>
</evidence>
<gene>
    <name evidence="14" type="ORF">V5799_016396</name>
</gene>
<dbReference type="GO" id="GO:0033314">
    <property type="term" value="P:mitotic DNA replication checkpoint signaling"/>
    <property type="evidence" value="ECO:0007669"/>
    <property type="project" value="TreeGrafter"/>
</dbReference>
<reference evidence="14 15" key="1">
    <citation type="journal article" date="2023" name="Arcadia Sci">
        <title>De novo assembly of a long-read Amblyomma americanum tick genome.</title>
        <authorList>
            <person name="Chou S."/>
            <person name="Poskanzer K.E."/>
            <person name="Rollins M."/>
            <person name="Thuy-Boun P.S."/>
        </authorList>
    </citation>
    <scope>NUCLEOTIDE SEQUENCE [LARGE SCALE GENOMIC DNA]</scope>
    <source>
        <strain evidence="14">F_SG_1</strain>
        <tissue evidence="14">Salivary glands</tissue>
    </source>
</reference>
<comment type="function">
    <text evidence="11">Component of the origin recognition complex (ORC) that binds origins of replication. DNA-binding is ATP-dependent, however specific DNA sequences that define origins of replication have not been identified so far. ORC is required to assemble the pre-replication complex necessary to initiate DNA replication.</text>
</comment>
<dbReference type="Pfam" id="PF01426">
    <property type="entry name" value="BAH"/>
    <property type="match status" value="1"/>
</dbReference>
<feature type="compositionally biased region" description="Basic residues" evidence="12">
    <location>
        <begin position="461"/>
        <end position="470"/>
    </location>
</feature>
<feature type="region of interest" description="Disordered" evidence="12">
    <location>
        <begin position="278"/>
        <end position="298"/>
    </location>
</feature>
<evidence type="ECO:0000256" key="1">
    <source>
        <dbReference type="ARBA" id="ARBA00004123"/>
    </source>
</evidence>
<evidence type="ECO:0000256" key="11">
    <source>
        <dbReference type="RuleBase" id="RU365058"/>
    </source>
</evidence>
<proteinExistence type="inferred from homology"/>
<dbReference type="Pfam" id="PF00004">
    <property type="entry name" value="AAA"/>
    <property type="match status" value="1"/>
</dbReference>
<comment type="subunit">
    <text evidence="11">ORC is composed of six subunits.</text>
</comment>
<keyword evidence="7 11" id="KW-0067">ATP-binding</keyword>
<evidence type="ECO:0000313" key="14">
    <source>
        <dbReference type="EMBL" id="KAK8782264.1"/>
    </source>
</evidence>